<dbReference type="GO" id="GO:0009691">
    <property type="term" value="P:cytokinin biosynthetic process"/>
    <property type="evidence" value="ECO:0007669"/>
    <property type="project" value="UniProtKB-KW"/>
</dbReference>
<dbReference type="GO" id="GO:0005829">
    <property type="term" value="C:cytosol"/>
    <property type="evidence" value="ECO:0007669"/>
    <property type="project" value="TreeGrafter"/>
</dbReference>
<dbReference type="PANTHER" id="PTHR31223:SF70">
    <property type="entry name" value="LOG FAMILY PROTEIN YJL055W"/>
    <property type="match status" value="1"/>
</dbReference>
<evidence type="ECO:0000256" key="6">
    <source>
        <dbReference type="ARBA" id="ARBA00049153"/>
    </source>
</evidence>
<evidence type="ECO:0000256" key="3">
    <source>
        <dbReference type="ARBA" id="ARBA00022712"/>
    </source>
</evidence>
<comment type="catalytic activity">
    <reaction evidence="5">
        <text>N(6)-(dimethylallyl)adenosine 5'-phosphate + H2O = N(6)-dimethylallyladenine + D-ribose 5-phosphate</text>
        <dbReference type="Rhea" id="RHEA:48560"/>
        <dbReference type="ChEBI" id="CHEBI:15377"/>
        <dbReference type="ChEBI" id="CHEBI:17660"/>
        <dbReference type="ChEBI" id="CHEBI:57526"/>
        <dbReference type="ChEBI" id="CHEBI:78346"/>
        <dbReference type="EC" id="3.2.2.n1"/>
    </reaction>
</comment>
<accession>A0A328DSH3</accession>
<evidence type="ECO:0000256" key="2">
    <source>
        <dbReference type="ARBA" id="ARBA00012205"/>
    </source>
</evidence>
<evidence type="ECO:0000256" key="4">
    <source>
        <dbReference type="ARBA" id="ARBA00024884"/>
    </source>
</evidence>
<dbReference type="Pfam" id="PF03641">
    <property type="entry name" value="Lysine_decarbox"/>
    <property type="match status" value="1"/>
</dbReference>
<evidence type="ECO:0000256" key="5">
    <source>
        <dbReference type="ARBA" id="ARBA00047718"/>
    </source>
</evidence>
<proteinExistence type="inferred from homology"/>
<dbReference type="GO" id="GO:0016799">
    <property type="term" value="F:hydrolase activity, hydrolyzing N-glycosyl compounds"/>
    <property type="evidence" value="ECO:0007669"/>
    <property type="project" value="TreeGrafter"/>
</dbReference>
<dbReference type="InterPro" id="IPR031100">
    <property type="entry name" value="LOG_fam"/>
</dbReference>
<gene>
    <name evidence="7" type="ORF">DM860_000904</name>
</gene>
<name>A0A328DSH3_9ASTE</name>
<dbReference type="Proteomes" id="UP000249390">
    <property type="component" value="Unassembled WGS sequence"/>
</dbReference>
<evidence type="ECO:0000256" key="1">
    <source>
        <dbReference type="ARBA" id="ARBA00006763"/>
    </source>
</evidence>
<comment type="function">
    <text evidence="4">Cytokinin-activating enzyme working in the direct activation pathway. Phosphoribohydrolase that converts inactive cytokinin nucleotides to the biologically active free-base forms.</text>
</comment>
<comment type="similarity">
    <text evidence="1">Belongs to the LOG family.</text>
</comment>
<dbReference type="PANTHER" id="PTHR31223">
    <property type="entry name" value="LOG FAMILY PROTEIN YJL055W"/>
    <property type="match status" value="1"/>
</dbReference>
<comment type="catalytic activity">
    <reaction evidence="6">
        <text>9-ribosyl-trans-zeatin 5'-phosphate + H2O = trans-zeatin + D-ribose 5-phosphate</text>
        <dbReference type="Rhea" id="RHEA:48564"/>
        <dbReference type="ChEBI" id="CHEBI:15377"/>
        <dbReference type="ChEBI" id="CHEBI:16522"/>
        <dbReference type="ChEBI" id="CHEBI:78346"/>
        <dbReference type="ChEBI" id="CHEBI:87947"/>
        <dbReference type="EC" id="3.2.2.n1"/>
    </reaction>
</comment>
<keyword evidence="3" id="KW-0203">Cytokinin biosynthesis</keyword>
<sequence>MKCSSEDSILALSHWMRYLERYLLDLGLVNKGEDLMVQNTANGEAYGEASVGLQGAVGSTVFTNGGLVIRGFIPWYITTRRIYGPTYSVEHTVSSNYYKYFEMNHAVEAFIVLPRGVHTMEGLFTLISWASEGSHNTPIGLLNIDGYFNNLIKFLDNAVMQNFMASN</sequence>
<evidence type="ECO:0000313" key="8">
    <source>
        <dbReference type="Proteomes" id="UP000249390"/>
    </source>
</evidence>
<dbReference type="SUPFAM" id="SSF102405">
    <property type="entry name" value="MCP/YpsA-like"/>
    <property type="match status" value="1"/>
</dbReference>
<comment type="caution">
    <text evidence="7">The sequence shown here is derived from an EMBL/GenBank/DDBJ whole genome shotgun (WGS) entry which is preliminary data.</text>
</comment>
<dbReference type="Gene3D" id="3.40.50.450">
    <property type="match status" value="1"/>
</dbReference>
<dbReference type="AlphaFoldDB" id="A0A328DSH3"/>
<organism evidence="7 8">
    <name type="scientific">Cuscuta australis</name>
    <dbReference type="NCBI Taxonomy" id="267555"/>
    <lineage>
        <taxon>Eukaryota</taxon>
        <taxon>Viridiplantae</taxon>
        <taxon>Streptophyta</taxon>
        <taxon>Embryophyta</taxon>
        <taxon>Tracheophyta</taxon>
        <taxon>Spermatophyta</taxon>
        <taxon>Magnoliopsida</taxon>
        <taxon>eudicotyledons</taxon>
        <taxon>Gunneridae</taxon>
        <taxon>Pentapetalae</taxon>
        <taxon>asterids</taxon>
        <taxon>lamiids</taxon>
        <taxon>Solanales</taxon>
        <taxon>Convolvulaceae</taxon>
        <taxon>Cuscuteae</taxon>
        <taxon>Cuscuta</taxon>
        <taxon>Cuscuta subgen. Grammica</taxon>
        <taxon>Cuscuta sect. Cleistogrammica</taxon>
    </lineage>
</organism>
<evidence type="ECO:0000313" key="7">
    <source>
        <dbReference type="EMBL" id="RAL48584.1"/>
    </source>
</evidence>
<dbReference type="EMBL" id="NQVE01000097">
    <property type="protein sequence ID" value="RAL48584.1"/>
    <property type="molecule type" value="Genomic_DNA"/>
</dbReference>
<dbReference type="EC" id="3.2.2.n1" evidence="2"/>
<reference evidence="7 8" key="1">
    <citation type="submission" date="2018-06" db="EMBL/GenBank/DDBJ databases">
        <title>The Genome of Cuscuta australis (Dodder) Provides Insight into the Evolution of Plant Parasitism.</title>
        <authorList>
            <person name="Liu H."/>
        </authorList>
    </citation>
    <scope>NUCLEOTIDE SEQUENCE [LARGE SCALE GENOMIC DNA]</scope>
    <source>
        <strain evidence="8">cv. Yunnan</strain>
        <tissue evidence="7">Vines</tissue>
    </source>
</reference>
<protein>
    <recommendedName>
        <fullName evidence="2">cytokinin riboside 5'-monophosphate phosphoribohydrolase</fullName>
        <ecNumber evidence="2">3.2.2.n1</ecNumber>
    </recommendedName>
</protein>
<keyword evidence="8" id="KW-1185">Reference proteome</keyword>